<evidence type="ECO:0000313" key="4">
    <source>
        <dbReference type="Proteomes" id="UP000018721"/>
    </source>
</evidence>
<keyword evidence="4" id="KW-1185">Reference proteome</keyword>
<organism evidence="3 4">
    <name type="scientific">Phytophthora nicotianae P1569</name>
    <dbReference type="NCBI Taxonomy" id="1317065"/>
    <lineage>
        <taxon>Eukaryota</taxon>
        <taxon>Sar</taxon>
        <taxon>Stramenopiles</taxon>
        <taxon>Oomycota</taxon>
        <taxon>Peronosporomycetes</taxon>
        <taxon>Peronosporales</taxon>
        <taxon>Peronosporaceae</taxon>
        <taxon>Phytophthora</taxon>
    </lineage>
</organism>
<feature type="domain" description="Helitron helicase-like" evidence="1">
    <location>
        <begin position="270"/>
        <end position="405"/>
    </location>
</feature>
<evidence type="ECO:0000313" key="3">
    <source>
        <dbReference type="EMBL" id="ETI46711.1"/>
    </source>
</evidence>
<dbReference type="AlphaFoldDB" id="V9F6J8"/>
<gene>
    <name evidence="3" type="ORF">F443_08932</name>
</gene>
<name>V9F6J8_PHYNI</name>
<dbReference type="EMBL" id="ANIZ01001521">
    <property type="protein sequence ID" value="ETI46711.1"/>
    <property type="molecule type" value="Genomic_DNA"/>
</dbReference>
<evidence type="ECO:0000259" key="1">
    <source>
        <dbReference type="Pfam" id="PF14214"/>
    </source>
</evidence>
<feature type="domain" description="DUF6570" evidence="2">
    <location>
        <begin position="28"/>
        <end position="155"/>
    </location>
</feature>
<sequence>MGINNGGRELYVCKPCFNSLMNKKLRSPPKFAIANGLYIGLLPEEYMDTNATEHAMLGLAQSTRMLTVVRGGNHSAIRAHAYYFRAVPSTPASLLPREVISDGTIGVTMIGSMTPQQKAATFKQYNVRVPRLISLLEWYRSNNCVFNAVRVNDNIIRGADTAQTQVVLGRSNQPADASAVTASDGLDSTCVRFNAPEPTLSELTDFSDCRNEPERAQAAIAKQHVIVRRSSAIMSDFDKPFWIYAFVELFPFGRGGLDEPRSIPIGIEEYIRYCLRLSPRRHARHHSFTFVAFDVLARHRAMQAVYLRAKMAPSAVAMTTSIRREELVEHLRSRENHLQNLSKNTFGAPAPHAEQNIRNLFSLISTGMRAHFGSNEERSRARSNLLAMQLAYGQPSIFFTISPSSSSSYRVAALGGAVEDELLDAVNQELT</sequence>
<proteinExistence type="predicted"/>
<dbReference type="OrthoDB" id="432234at2759"/>
<protein>
    <submittedName>
        <fullName evidence="3">Uncharacterized protein</fullName>
    </submittedName>
</protein>
<reference evidence="3 4" key="1">
    <citation type="submission" date="2013-11" db="EMBL/GenBank/DDBJ databases">
        <title>The Genome Sequence of Phytophthora parasitica P1569.</title>
        <authorList>
            <consortium name="The Broad Institute Genomics Platform"/>
            <person name="Russ C."/>
            <person name="Tyler B."/>
            <person name="Panabieres F."/>
            <person name="Shan W."/>
            <person name="Tripathy S."/>
            <person name="Grunwald N."/>
            <person name="Machado M."/>
            <person name="Johnson C.S."/>
            <person name="Arredondo F."/>
            <person name="Hong C."/>
            <person name="Coffey M."/>
            <person name="Young S.K."/>
            <person name="Zeng Q."/>
            <person name="Gargeya S."/>
            <person name="Fitzgerald M."/>
            <person name="Abouelleil A."/>
            <person name="Alvarado L."/>
            <person name="Chapman S.B."/>
            <person name="Gainer-Dewar J."/>
            <person name="Goldberg J."/>
            <person name="Griggs A."/>
            <person name="Gujja S."/>
            <person name="Hansen M."/>
            <person name="Howarth C."/>
            <person name="Imamovic A."/>
            <person name="Ireland A."/>
            <person name="Larimer J."/>
            <person name="McCowan C."/>
            <person name="Murphy C."/>
            <person name="Pearson M."/>
            <person name="Poon T.W."/>
            <person name="Priest M."/>
            <person name="Roberts A."/>
            <person name="Saif S."/>
            <person name="Shea T."/>
            <person name="Sykes S."/>
            <person name="Wortman J."/>
            <person name="Nusbaum C."/>
            <person name="Birren B."/>
        </authorList>
    </citation>
    <scope>NUCLEOTIDE SEQUENCE [LARGE SCALE GENOMIC DNA]</scope>
    <source>
        <strain evidence="3 4">P1569</strain>
    </source>
</reference>
<dbReference type="Pfam" id="PF20209">
    <property type="entry name" value="DUF6570"/>
    <property type="match status" value="1"/>
</dbReference>
<accession>V9F6J8</accession>
<dbReference type="InterPro" id="IPR025476">
    <property type="entry name" value="Helitron_helicase-like"/>
</dbReference>
<dbReference type="HOGENOM" id="CLU_052297_0_0_1"/>
<dbReference type="eggNOG" id="ENOG502SGYX">
    <property type="taxonomic scope" value="Eukaryota"/>
</dbReference>
<dbReference type="InterPro" id="IPR046700">
    <property type="entry name" value="DUF6570"/>
</dbReference>
<dbReference type="Pfam" id="PF14214">
    <property type="entry name" value="Helitron_like_N"/>
    <property type="match status" value="1"/>
</dbReference>
<comment type="caution">
    <text evidence="3">The sequence shown here is derived from an EMBL/GenBank/DDBJ whole genome shotgun (WGS) entry which is preliminary data.</text>
</comment>
<dbReference type="Proteomes" id="UP000018721">
    <property type="component" value="Unassembled WGS sequence"/>
</dbReference>
<evidence type="ECO:0000259" key="2">
    <source>
        <dbReference type="Pfam" id="PF20209"/>
    </source>
</evidence>